<organism evidence="1 2">
    <name type="scientific">Streblomastix strix</name>
    <dbReference type="NCBI Taxonomy" id="222440"/>
    <lineage>
        <taxon>Eukaryota</taxon>
        <taxon>Metamonada</taxon>
        <taxon>Preaxostyla</taxon>
        <taxon>Oxymonadida</taxon>
        <taxon>Streblomastigidae</taxon>
        <taxon>Streblomastix</taxon>
    </lineage>
</organism>
<dbReference type="EMBL" id="SNRW01002117">
    <property type="protein sequence ID" value="KAA6393857.1"/>
    <property type="molecule type" value="Genomic_DNA"/>
</dbReference>
<evidence type="ECO:0000313" key="1">
    <source>
        <dbReference type="EMBL" id="KAA6393857.1"/>
    </source>
</evidence>
<comment type="caution">
    <text evidence="1">The sequence shown here is derived from an EMBL/GenBank/DDBJ whole genome shotgun (WGS) entry which is preliminary data.</text>
</comment>
<protein>
    <submittedName>
        <fullName evidence="1">Uncharacterized protein</fullName>
    </submittedName>
</protein>
<evidence type="ECO:0000313" key="2">
    <source>
        <dbReference type="Proteomes" id="UP000324800"/>
    </source>
</evidence>
<dbReference type="AlphaFoldDB" id="A0A5J4WFV0"/>
<name>A0A5J4WFV0_9EUKA</name>
<proteinExistence type="predicted"/>
<gene>
    <name evidence="1" type="ORF">EZS28_010614</name>
</gene>
<reference evidence="1 2" key="1">
    <citation type="submission" date="2019-03" db="EMBL/GenBank/DDBJ databases">
        <title>Single cell metagenomics reveals metabolic interactions within the superorganism composed of flagellate Streblomastix strix and complex community of Bacteroidetes bacteria on its surface.</title>
        <authorList>
            <person name="Treitli S.C."/>
            <person name="Kolisko M."/>
            <person name="Husnik F."/>
            <person name="Keeling P."/>
            <person name="Hampl V."/>
        </authorList>
    </citation>
    <scope>NUCLEOTIDE SEQUENCE [LARGE SCALE GENOMIC DNA]</scope>
    <source>
        <strain evidence="1">ST1C</strain>
    </source>
</reference>
<dbReference type="Proteomes" id="UP000324800">
    <property type="component" value="Unassembled WGS sequence"/>
</dbReference>
<sequence>MDQEEENDDEKQEDQEEKELLKKIEHIQWEWNDEKEALFKKGINLTKSNRIVRREKNAAASFTGFLFKKRKLSDSIEGCSEFGDLVMSELKISSEKDQYINDIINSLLALAYLAENKENHPRILKDNYLSQLNQYLTEGHTYSFCYILRLLAMLLQTGEPETKLNVIESINKSRVQQISEMRDDKETAASAKILIEEMNYT</sequence>
<accession>A0A5J4WFV0</accession>